<protein>
    <recommendedName>
        <fullName evidence="4">Copper chaperone PCu(A)C</fullName>
    </recommendedName>
</protein>
<dbReference type="PATRIC" id="fig|1293911.3.peg.172"/>
<dbReference type="PANTHER" id="PTHR36302:SF1">
    <property type="entry name" value="COPPER CHAPERONE PCU(A)C"/>
    <property type="match status" value="1"/>
</dbReference>
<proteinExistence type="predicted"/>
<dbReference type="PANTHER" id="PTHR36302">
    <property type="entry name" value="BLR7088 PROTEIN"/>
    <property type="match status" value="1"/>
</dbReference>
<keyword evidence="1" id="KW-1133">Transmembrane helix</keyword>
<dbReference type="RefSeq" id="WP_080772743.1">
    <property type="nucleotide sequence ID" value="NZ_KL503802.1"/>
</dbReference>
<evidence type="ECO:0008006" key="4">
    <source>
        <dbReference type="Google" id="ProtNLM"/>
    </source>
</evidence>
<reference evidence="2 3" key="1">
    <citation type="submission" date="2013-04" db="EMBL/GenBank/DDBJ databases">
        <title>The Genome Sequence of Bartonella bacilliformis Ver097.</title>
        <authorList>
            <consortium name="The Broad Institute Genomics Platform"/>
            <consortium name="The Broad Institute Genome Sequencing Center for Infectious Disease"/>
            <person name="Feldgarden M."/>
            <person name="Kirby J."/>
            <person name="Birtles R."/>
            <person name="Dasch G."/>
            <person name="Hendrix L."/>
            <person name="Koehler J."/>
            <person name="Walker B."/>
            <person name="Young S.K."/>
            <person name="Zeng Q."/>
            <person name="Gargeya S."/>
            <person name="Fitzgerald M."/>
            <person name="Haas B."/>
            <person name="Abouelleil A."/>
            <person name="Allen A.W."/>
            <person name="Alvarado L."/>
            <person name="Arachchi H.M."/>
            <person name="Berlin A.M."/>
            <person name="Chapman S.B."/>
            <person name="Gainer-Dewar J."/>
            <person name="Goldberg J."/>
            <person name="Griggs A."/>
            <person name="Gujja S."/>
            <person name="Hansen M."/>
            <person name="Howarth C."/>
            <person name="Imamovic A."/>
            <person name="Ireland A."/>
            <person name="Larimer J."/>
            <person name="McCowan C."/>
            <person name="Murphy C."/>
            <person name="Pearson M."/>
            <person name="Poon T.W."/>
            <person name="Priest M."/>
            <person name="Roberts A."/>
            <person name="Saif S."/>
            <person name="Shea T."/>
            <person name="Sisk P."/>
            <person name="Sykes S."/>
            <person name="Wortman J."/>
            <person name="Nusbaum C."/>
            <person name="Birren B."/>
        </authorList>
    </citation>
    <scope>NUCLEOTIDE SEQUENCE [LARGE SCALE GENOMIC DNA]</scope>
    <source>
        <strain evidence="2 3">Ver097</strain>
    </source>
</reference>
<evidence type="ECO:0000313" key="3">
    <source>
        <dbReference type="Proteomes" id="UP000031740"/>
    </source>
</evidence>
<dbReference type="HOGENOM" id="CLU_100939_2_2_5"/>
<keyword evidence="1" id="KW-0472">Membrane</keyword>
<dbReference type="SUPFAM" id="SSF110087">
    <property type="entry name" value="DR1885-like metal-binding protein"/>
    <property type="match status" value="1"/>
</dbReference>
<evidence type="ECO:0000313" key="2">
    <source>
        <dbReference type="EMBL" id="KEG21221.1"/>
    </source>
</evidence>
<dbReference type="EMBL" id="ASIV01000001">
    <property type="protein sequence ID" value="KEG21221.1"/>
    <property type="molecule type" value="Genomic_DNA"/>
</dbReference>
<feature type="transmembrane region" description="Helical" evidence="1">
    <location>
        <begin position="15"/>
        <end position="35"/>
    </location>
</feature>
<dbReference type="InterPro" id="IPR058248">
    <property type="entry name" value="Lxx211020-like"/>
</dbReference>
<dbReference type="Gene3D" id="2.60.40.1890">
    <property type="entry name" value="PCu(A)C copper chaperone"/>
    <property type="match status" value="1"/>
</dbReference>
<evidence type="ECO:0000256" key="1">
    <source>
        <dbReference type="SAM" id="Phobius"/>
    </source>
</evidence>
<keyword evidence="1" id="KW-0812">Transmembrane</keyword>
<gene>
    <name evidence="2" type="ORF">H710_00169</name>
</gene>
<organism evidence="2 3">
    <name type="scientific">Bartonella bacilliformis Ver097</name>
    <dbReference type="NCBI Taxonomy" id="1293911"/>
    <lineage>
        <taxon>Bacteria</taxon>
        <taxon>Pseudomonadati</taxon>
        <taxon>Pseudomonadota</taxon>
        <taxon>Alphaproteobacteria</taxon>
        <taxon>Hyphomicrobiales</taxon>
        <taxon>Bartonellaceae</taxon>
        <taxon>Bartonella</taxon>
    </lineage>
</organism>
<comment type="caution">
    <text evidence="2">The sequence shown here is derived from an EMBL/GenBank/DDBJ whole genome shotgun (WGS) entry which is preliminary data.</text>
</comment>
<sequence length="172" mass="18982">MSTPIAHAQYALKKFITNIGCIVLISVFVTLPITANAHQYKTGDIEIVHPWIRATLKGTKISSGYFHIINHGNTPDRLISVETNGVKTTEIHSIAINNDIMQMKHLTNGIEIPGSGEIKLKPGGDHIMFIGLSQPFQKGDKINAKLTFEKAGVIDIYFNVDASYNYPPPMTH</sequence>
<dbReference type="InterPro" id="IPR007410">
    <property type="entry name" value="LpqE-like"/>
</dbReference>
<accession>A0A072R6G3</accession>
<dbReference type="InterPro" id="IPR036182">
    <property type="entry name" value="PCuAC_sf"/>
</dbReference>
<dbReference type="AlphaFoldDB" id="A0A072R6G3"/>
<name>A0A072R6G3_BARBA</name>
<dbReference type="STRING" id="1293911.H710_00169"/>
<dbReference type="Pfam" id="PF04314">
    <property type="entry name" value="PCuAC"/>
    <property type="match status" value="1"/>
</dbReference>
<dbReference type="Proteomes" id="UP000031740">
    <property type="component" value="Unassembled WGS sequence"/>
</dbReference>